<keyword evidence="6 11" id="KW-0067">ATP-binding</keyword>
<accession>A0A6G7SLV6</accession>
<evidence type="ECO:0000256" key="6">
    <source>
        <dbReference type="ARBA" id="ARBA00022840"/>
    </source>
</evidence>
<evidence type="ECO:0000313" key="11">
    <source>
        <dbReference type="EMBL" id="QIK02748.1"/>
    </source>
</evidence>
<dbReference type="OrthoDB" id="66620at2759"/>
<evidence type="ECO:0000256" key="2">
    <source>
        <dbReference type="ARBA" id="ARBA00005814"/>
    </source>
</evidence>
<evidence type="ECO:0000256" key="3">
    <source>
        <dbReference type="ARBA" id="ARBA00022448"/>
    </source>
</evidence>
<feature type="transmembrane region" description="Helical" evidence="9">
    <location>
        <begin position="381"/>
        <end position="405"/>
    </location>
</feature>
<gene>
    <name evidence="11" type="primary">ABCG1</name>
</gene>
<dbReference type="Gene3D" id="3.40.50.300">
    <property type="entry name" value="P-loop containing nucleotide triphosphate hydrolases"/>
    <property type="match status" value="1"/>
</dbReference>
<comment type="similarity">
    <text evidence="2">Belongs to the ABC transporter superfamily. ABCG family. Eye pigment precursor importer (TC 3.A.1.204) subfamily.</text>
</comment>
<protein>
    <submittedName>
        <fullName evidence="11">ATP-binding cassette sub-family G member 1-like protein</fullName>
    </submittedName>
</protein>
<dbReference type="SMART" id="SM00382">
    <property type="entry name" value="AAA"/>
    <property type="match status" value="1"/>
</dbReference>
<evidence type="ECO:0000259" key="10">
    <source>
        <dbReference type="PROSITE" id="PS50893"/>
    </source>
</evidence>
<dbReference type="InterPro" id="IPR003439">
    <property type="entry name" value="ABC_transporter-like_ATP-bd"/>
</dbReference>
<reference evidence="11" key="1">
    <citation type="journal article" date="2019" name="Insects">
        <title>Effects of Insecticide Stress on Expression of NlABCG Transporter Gene in the Brown Planthopper, Nilaparvata lugens.</title>
        <authorList>
            <person name="Yang"/>
            <person name="Zhou"/>
            <person name="Yang"/>
            <person name="Long Jin."/>
        </authorList>
    </citation>
    <scope>NUCLEOTIDE SEQUENCE</scope>
</reference>
<comment type="subcellular location">
    <subcellularLocation>
        <location evidence="1">Membrane</location>
        <topology evidence="1">Multi-pass membrane protein</topology>
    </subcellularLocation>
</comment>
<feature type="transmembrane region" description="Helical" evidence="9">
    <location>
        <begin position="523"/>
        <end position="542"/>
    </location>
</feature>
<dbReference type="GO" id="GO:0005886">
    <property type="term" value="C:plasma membrane"/>
    <property type="evidence" value="ECO:0007669"/>
    <property type="project" value="TreeGrafter"/>
</dbReference>
<dbReference type="Pfam" id="PF00005">
    <property type="entry name" value="ABC_tran"/>
    <property type="match status" value="1"/>
</dbReference>
<dbReference type="FunFam" id="3.40.50.300:FF:001077">
    <property type="entry name" value="Uncharacterized protein, isoform A"/>
    <property type="match status" value="1"/>
</dbReference>
<keyword evidence="7 9" id="KW-1133">Transmembrane helix</keyword>
<dbReference type="InterPro" id="IPR027417">
    <property type="entry name" value="P-loop_NTPase"/>
</dbReference>
<keyword evidence="8 9" id="KW-0472">Membrane</keyword>
<feature type="transmembrane region" description="Helical" evidence="9">
    <location>
        <begin position="488"/>
        <end position="511"/>
    </location>
</feature>
<dbReference type="GO" id="GO:0005524">
    <property type="term" value="F:ATP binding"/>
    <property type="evidence" value="ECO:0007669"/>
    <property type="project" value="UniProtKB-KW"/>
</dbReference>
<evidence type="ECO:0000256" key="9">
    <source>
        <dbReference type="SAM" id="Phobius"/>
    </source>
</evidence>
<dbReference type="AlphaFoldDB" id="A0A6G7SLV6"/>
<keyword evidence="5" id="KW-0547">Nucleotide-binding</keyword>
<dbReference type="PROSITE" id="PS00211">
    <property type="entry name" value="ABC_TRANSPORTER_1"/>
    <property type="match status" value="1"/>
</dbReference>
<feature type="transmembrane region" description="Helical" evidence="9">
    <location>
        <begin position="425"/>
        <end position="449"/>
    </location>
</feature>
<dbReference type="InterPro" id="IPR050352">
    <property type="entry name" value="ABCG_transporters"/>
</dbReference>
<dbReference type="CDD" id="cd03213">
    <property type="entry name" value="ABCG_EPDR"/>
    <property type="match status" value="1"/>
</dbReference>
<evidence type="ECO:0000256" key="4">
    <source>
        <dbReference type="ARBA" id="ARBA00022692"/>
    </source>
</evidence>
<dbReference type="EMBL" id="MN326305">
    <property type="protein sequence ID" value="QIK02748.1"/>
    <property type="molecule type" value="mRNA"/>
</dbReference>
<dbReference type="GO" id="GO:0140359">
    <property type="term" value="F:ABC-type transporter activity"/>
    <property type="evidence" value="ECO:0007669"/>
    <property type="project" value="InterPro"/>
</dbReference>
<proteinExistence type="evidence at transcript level"/>
<dbReference type="InterPro" id="IPR017871">
    <property type="entry name" value="ABC_transporter-like_CS"/>
</dbReference>
<keyword evidence="3" id="KW-0813">Transport</keyword>
<evidence type="ECO:0000256" key="1">
    <source>
        <dbReference type="ARBA" id="ARBA00004141"/>
    </source>
</evidence>
<dbReference type="GO" id="GO:0016887">
    <property type="term" value="F:ATP hydrolysis activity"/>
    <property type="evidence" value="ECO:0007669"/>
    <property type="project" value="InterPro"/>
</dbReference>
<dbReference type="SUPFAM" id="SSF52540">
    <property type="entry name" value="P-loop containing nucleoside triphosphate hydrolases"/>
    <property type="match status" value="1"/>
</dbReference>
<reference evidence="11" key="2">
    <citation type="submission" date="2019-08" db="EMBL/GenBank/DDBJ databases">
        <authorList>
            <person name="Zhou C."/>
            <person name="Yang H."/>
        </authorList>
    </citation>
    <scope>NUCLEOTIDE SEQUENCE</scope>
</reference>
<feature type="transmembrane region" description="Helical" evidence="9">
    <location>
        <begin position="577"/>
        <end position="599"/>
    </location>
</feature>
<dbReference type="InterPro" id="IPR013525">
    <property type="entry name" value="ABC2_TM"/>
</dbReference>
<evidence type="ECO:0000256" key="8">
    <source>
        <dbReference type="ARBA" id="ARBA00023136"/>
    </source>
</evidence>
<sequence length="631" mass="71025">MDYPPAVANINHLIQRPPVDIEFTDLTYTVPHGRSGSKIILRSVSGLFKSGQLTAILGPSGAGKSTLLNVLAGYKCADSTGSILVNGRPRALQQFRKLSRYIMQEDMLQPRLTVQESMLFAVDLKLGTTISREEKLDTIDEILNMLRLSKTKNTLSGHLSGGEKKRLSIALELVNNPPVIFLDEPTTGLDDLASSQCISLLKALARGGRTVICSIHTPSARLFSLFDHVYIVSEGQCVFQGHGHDIVAFLASFGLNCPKHYNPADFMVEVSSGEYGDYLERMTNAIENGRCYKWNQNKVTDVRYQANEEEENLVSTDLHHMYNFESSAWLQFRILISRMSLQGRRDMGYIILKLAMHIFIGMIIGGMFFQIGNDGSKTIFNFGFCFVTIIIFLYIPMMPALLWFPQEVQLLKREFFNRWYDLNPYFFAMTFCQLPLQIVFGIGYALLTYFMTDQPMEYERVLKFILVCLMISIVSEAMGLAISARLNIVNGIFVGPAVSVPLMLLAVYGLGTGSKYIPSHIRFAMYFSYLRYGLEGLISSIYGGGRTKMVCPDSEIYCQLREPKALLKEVGMEDVNYWLDIAALAVSFLVFKVICYVLLRRRLKSTQSFGALGFIGRFIKTHFNLAGNIGR</sequence>
<keyword evidence="4 9" id="KW-0812">Transmembrane</keyword>
<feature type="transmembrane region" description="Helical" evidence="9">
    <location>
        <begin position="461"/>
        <end position="482"/>
    </location>
</feature>
<dbReference type="PANTHER" id="PTHR48041">
    <property type="entry name" value="ABC TRANSPORTER G FAMILY MEMBER 28"/>
    <property type="match status" value="1"/>
</dbReference>
<organism evidence="11">
    <name type="scientific">Nilaparvata lugens</name>
    <name type="common">Brown planthopper</name>
    <dbReference type="NCBI Taxonomy" id="108931"/>
    <lineage>
        <taxon>Eukaryota</taxon>
        <taxon>Metazoa</taxon>
        <taxon>Ecdysozoa</taxon>
        <taxon>Arthropoda</taxon>
        <taxon>Hexapoda</taxon>
        <taxon>Insecta</taxon>
        <taxon>Pterygota</taxon>
        <taxon>Neoptera</taxon>
        <taxon>Paraneoptera</taxon>
        <taxon>Hemiptera</taxon>
        <taxon>Auchenorrhyncha</taxon>
        <taxon>Fulgoroidea</taxon>
        <taxon>Delphacidae</taxon>
        <taxon>Delphacinae</taxon>
        <taxon>Nilaparvata</taxon>
    </lineage>
</organism>
<dbReference type="Pfam" id="PF01061">
    <property type="entry name" value="ABC2_membrane"/>
    <property type="match status" value="1"/>
</dbReference>
<evidence type="ECO:0000256" key="7">
    <source>
        <dbReference type="ARBA" id="ARBA00022989"/>
    </source>
</evidence>
<dbReference type="PANTHER" id="PTHR48041:SF15">
    <property type="entry name" value="FI05267P"/>
    <property type="match status" value="1"/>
</dbReference>
<dbReference type="InterPro" id="IPR003593">
    <property type="entry name" value="AAA+_ATPase"/>
</dbReference>
<feature type="domain" description="ABC transporter" evidence="10">
    <location>
        <begin position="21"/>
        <end position="259"/>
    </location>
</feature>
<feature type="transmembrane region" description="Helical" evidence="9">
    <location>
        <begin position="347"/>
        <end position="369"/>
    </location>
</feature>
<evidence type="ECO:0000256" key="5">
    <source>
        <dbReference type="ARBA" id="ARBA00022741"/>
    </source>
</evidence>
<dbReference type="PROSITE" id="PS50893">
    <property type="entry name" value="ABC_TRANSPORTER_2"/>
    <property type="match status" value="1"/>
</dbReference>
<name>A0A6G7SLV6_NILLU</name>